<accession>R7ZMP6</accession>
<sequence length="280" mass="30583">MILGLPDKLIVFTDFSEPSQHAVQVSVELAKRLKRPLEVFHVLTAPPIPSMAGVAMRNELLESAKAEAELTLSSLVKRLEEAHKATVVKSSVIAKLGFEEAVERTAQASPNCLLIFGKKKRSALERMFVGSGLTSLLRRGEVGVPMLLVSPGSGSLGISKLLLALDLNSPADDSRFDLVEALLELFGVRWDLVYASGRNLTDDELEKSLVNALPASLLAKLETINLLESKEELGDRPAASDQWVVAFPRRKSMLESLLKGSFSQFLAEAQDRNLLLIPEQ</sequence>
<evidence type="ECO:0000313" key="5">
    <source>
        <dbReference type="Proteomes" id="UP000013909"/>
    </source>
</evidence>
<evidence type="ECO:0000313" key="4">
    <source>
        <dbReference type="EMBL" id="EON75284.1"/>
    </source>
</evidence>
<dbReference type="Proteomes" id="UP000013909">
    <property type="component" value="Unassembled WGS sequence"/>
</dbReference>
<organism evidence="4 5">
    <name type="scientific">Lunatimonas lonarensis</name>
    <dbReference type="NCBI Taxonomy" id="1232681"/>
    <lineage>
        <taxon>Bacteria</taxon>
        <taxon>Pseudomonadati</taxon>
        <taxon>Bacteroidota</taxon>
        <taxon>Cytophagia</taxon>
        <taxon>Cytophagales</taxon>
        <taxon>Cyclobacteriaceae</taxon>
    </lineage>
</organism>
<dbReference type="PANTHER" id="PTHR46268:SF6">
    <property type="entry name" value="UNIVERSAL STRESS PROTEIN UP12"/>
    <property type="match status" value="1"/>
</dbReference>
<dbReference type="OrthoDB" id="9788959at2"/>
<dbReference type="RefSeq" id="WP_010856568.1">
    <property type="nucleotide sequence ID" value="NZ_AQHR01000110.1"/>
</dbReference>
<dbReference type="EMBL" id="AQHR01000110">
    <property type="protein sequence ID" value="EON75284.1"/>
    <property type="molecule type" value="Genomic_DNA"/>
</dbReference>
<feature type="coiled-coil region" evidence="2">
    <location>
        <begin position="58"/>
        <end position="85"/>
    </location>
</feature>
<dbReference type="CDD" id="cd00293">
    <property type="entry name" value="USP-like"/>
    <property type="match status" value="1"/>
</dbReference>
<dbReference type="PANTHER" id="PTHR46268">
    <property type="entry name" value="STRESS RESPONSE PROTEIN NHAX"/>
    <property type="match status" value="1"/>
</dbReference>
<keyword evidence="5" id="KW-1185">Reference proteome</keyword>
<feature type="domain" description="UspA" evidence="3">
    <location>
        <begin position="8"/>
        <end position="142"/>
    </location>
</feature>
<keyword evidence="2" id="KW-0175">Coiled coil</keyword>
<dbReference type="SUPFAM" id="SSF52402">
    <property type="entry name" value="Adenine nucleotide alpha hydrolases-like"/>
    <property type="match status" value="1"/>
</dbReference>
<evidence type="ECO:0000256" key="2">
    <source>
        <dbReference type="SAM" id="Coils"/>
    </source>
</evidence>
<dbReference type="InterPro" id="IPR006016">
    <property type="entry name" value="UspA"/>
</dbReference>
<comment type="similarity">
    <text evidence="1">Belongs to the universal stress protein A family.</text>
</comment>
<proteinExistence type="inferred from homology"/>
<dbReference type="AlphaFoldDB" id="R7ZMP6"/>
<comment type="caution">
    <text evidence="4">The sequence shown here is derived from an EMBL/GenBank/DDBJ whole genome shotgun (WGS) entry which is preliminary data.</text>
</comment>
<dbReference type="Pfam" id="PF00582">
    <property type="entry name" value="Usp"/>
    <property type="match status" value="1"/>
</dbReference>
<name>R7ZMP6_9BACT</name>
<protein>
    <recommendedName>
        <fullName evidence="3">UspA domain-containing protein</fullName>
    </recommendedName>
</protein>
<reference evidence="4 5" key="1">
    <citation type="submission" date="2013-02" db="EMBL/GenBank/DDBJ databases">
        <title>A novel strain isolated from Lonar lake, Maharashtra, India.</title>
        <authorList>
            <person name="Singh A."/>
        </authorList>
    </citation>
    <scope>NUCLEOTIDE SEQUENCE [LARGE SCALE GENOMIC DNA]</scope>
    <source>
        <strain evidence="4 5">AK24</strain>
    </source>
</reference>
<evidence type="ECO:0000259" key="3">
    <source>
        <dbReference type="Pfam" id="PF00582"/>
    </source>
</evidence>
<dbReference type="Gene3D" id="3.40.50.12370">
    <property type="match status" value="1"/>
</dbReference>
<dbReference type="STRING" id="1232681.ADIS_4455"/>
<evidence type="ECO:0000256" key="1">
    <source>
        <dbReference type="ARBA" id="ARBA00008791"/>
    </source>
</evidence>
<gene>
    <name evidence="4" type="ORF">ADIS_4455</name>
</gene>